<comment type="caution">
    <text evidence="4">The sequence shown here is derived from an EMBL/GenBank/DDBJ whole genome shotgun (WGS) entry which is preliminary data.</text>
</comment>
<feature type="transmembrane region" description="Helical" evidence="2">
    <location>
        <begin position="38"/>
        <end position="53"/>
    </location>
</feature>
<keyword evidence="4" id="KW-0269">Exonuclease</keyword>
<reference evidence="5" key="1">
    <citation type="submission" date="2019-01" db="EMBL/GenBank/DDBJ databases">
        <title>Gri0909 isolated from a small marine red alga.</title>
        <authorList>
            <person name="Kim J."/>
            <person name="Jeong S.E."/>
            <person name="Jeon C.O."/>
        </authorList>
    </citation>
    <scope>NUCLEOTIDE SEQUENCE [LARGE SCALE GENOMIC DNA]</scope>
    <source>
        <strain evidence="5">Gri0909</strain>
    </source>
</reference>
<dbReference type="Proteomes" id="UP000287447">
    <property type="component" value="Unassembled WGS sequence"/>
</dbReference>
<feature type="region of interest" description="Disordered" evidence="1">
    <location>
        <begin position="329"/>
        <end position="378"/>
    </location>
</feature>
<evidence type="ECO:0000256" key="2">
    <source>
        <dbReference type="SAM" id="Phobius"/>
    </source>
</evidence>
<dbReference type="SUPFAM" id="SSF56219">
    <property type="entry name" value="DNase I-like"/>
    <property type="match status" value="1"/>
</dbReference>
<evidence type="ECO:0000256" key="1">
    <source>
        <dbReference type="SAM" id="MobiDB-lite"/>
    </source>
</evidence>
<keyword evidence="5" id="KW-1185">Reference proteome</keyword>
<sequence>MTIAIALLTVLFATLTLLPLWRHPHWLVRGLDFPRLQLAVAGALLLLAQVFLLPMGALKLGAIAVTLPCLIWLLWWLLPYTRLWPVEVKQAEDDAEGGADGADDGSRISILTANVLQSNRKADALIALVRQHRPDVLVALETNAWWEEQLDPLQDEMPFAVKCPQDNLYGMHVYSRLPITAHKVDFIVEDDVPSIHGQITLRNGAAVCFHFLHPAPPGPTENQESAERDAELVVVARSIAKGDRLPTIVTGDLNDVAWSTTTRLFRKISGLLDPRIGRGMFNTFHADYPLMRWPLDHLFHSDDFTLRSITRLPPIGSDHLPLLTRLTYAPGRSAEQEGPVTDRDDRAQADDIADAKGADHTDVPNPGASKTGPSTNRS</sequence>
<feature type="transmembrane region" description="Helical" evidence="2">
    <location>
        <begin position="60"/>
        <end position="78"/>
    </location>
</feature>
<organism evidence="4 5">
    <name type="scientific">Hwanghaeella grinnelliae</name>
    <dbReference type="NCBI Taxonomy" id="2500179"/>
    <lineage>
        <taxon>Bacteria</taxon>
        <taxon>Pseudomonadati</taxon>
        <taxon>Pseudomonadota</taxon>
        <taxon>Alphaproteobacteria</taxon>
        <taxon>Rhodospirillales</taxon>
        <taxon>Rhodospirillaceae</taxon>
        <taxon>Hwanghaeella</taxon>
    </lineage>
</organism>
<evidence type="ECO:0000313" key="5">
    <source>
        <dbReference type="Proteomes" id="UP000287447"/>
    </source>
</evidence>
<dbReference type="Gene3D" id="3.60.10.10">
    <property type="entry name" value="Endonuclease/exonuclease/phosphatase"/>
    <property type="match status" value="1"/>
</dbReference>
<dbReference type="OrthoDB" id="9796594at2"/>
<feature type="compositionally biased region" description="Basic and acidic residues" evidence="1">
    <location>
        <begin position="340"/>
        <end position="362"/>
    </location>
</feature>
<keyword evidence="4" id="KW-0540">Nuclease</keyword>
<name>A0A3S2W337_9PROT</name>
<dbReference type="InterPro" id="IPR036691">
    <property type="entry name" value="Endo/exonu/phosph_ase_sf"/>
</dbReference>
<dbReference type="AlphaFoldDB" id="A0A3S2W337"/>
<keyword evidence="2" id="KW-0472">Membrane</keyword>
<dbReference type="EMBL" id="SADE01000003">
    <property type="protein sequence ID" value="RVU34883.1"/>
    <property type="molecule type" value="Genomic_DNA"/>
</dbReference>
<evidence type="ECO:0000313" key="4">
    <source>
        <dbReference type="EMBL" id="RVU34883.1"/>
    </source>
</evidence>
<proteinExistence type="predicted"/>
<dbReference type="Pfam" id="PF03372">
    <property type="entry name" value="Exo_endo_phos"/>
    <property type="match status" value="1"/>
</dbReference>
<evidence type="ECO:0000259" key="3">
    <source>
        <dbReference type="Pfam" id="PF03372"/>
    </source>
</evidence>
<keyword evidence="2" id="KW-1133">Transmembrane helix</keyword>
<keyword evidence="2" id="KW-0812">Transmembrane</keyword>
<dbReference type="RefSeq" id="WP_127767128.1">
    <property type="nucleotide sequence ID" value="NZ_SADE01000003.1"/>
</dbReference>
<feature type="domain" description="Endonuclease/exonuclease/phosphatase" evidence="3">
    <location>
        <begin position="111"/>
        <end position="319"/>
    </location>
</feature>
<keyword evidence="4" id="KW-0255">Endonuclease</keyword>
<gene>
    <name evidence="4" type="ORF">EOI86_18775</name>
</gene>
<dbReference type="InterPro" id="IPR005135">
    <property type="entry name" value="Endo/exonuclease/phosphatase"/>
</dbReference>
<dbReference type="GO" id="GO:0004519">
    <property type="term" value="F:endonuclease activity"/>
    <property type="evidence" value="ECO:0007669"/>
    <property type="project" value="UniProtKB-KW"/>
</dbReference>
<dbReference type="GO" id="GO:0004527">
    <property type="term" value="F:exonuclease activity"/>
    <property type="evidence" value="ECO:0007669"/>
    <property type="project" value="UniProtKB-KW"/>
</dbReference>
<protein>
    <submittedName>
        <fullName evidence="4">Endonuclease/exonuclease/phosphatase family protein</fullName>
    </submittedName>
</protein>
<keyword evidence="4" id="KW-0378">Hydrolase</keyword>
<accession>A0A3S2W337</accession>